<keyword evidence="5" id="KW-1185">Reference proteome</keyword>
<evidence type="ECO:0000313" key="4">
    <source>
        <dbReference type="EMBL" id="KAF4137364.1"/>
    </source>
</evidence>
<dbReference type="AlphaFoldDB" id="A0A833WJ32"/>
<dbReference type="PANTHER" id="PTHR34733:SF1">
    <property type="match status" value="1"/>
</dbReference>
<comment type="caution">
    <text evidence="3">The sequence shown here is derived from an EMBL/GenBank/DDBJ whole genome shotgun (WGS) entry which is preliminary data.</text>
</comment>
<gene>
    <name evidence="3" type="ORF">GN244_ATG04239</name>
    <name evidence="4" type="ORF">GN958_ATG13421</name>
</gene>
<proteinExistence type="predicted"/>
<accession>A0A833WJ32</accession>
<evidence type="ECO:0000256" key="1">
    <source>
        <dbReference type="SAM" id="MobiDB-lite"/>
    </source>
</evidence>
<dbReference type="Proteomes" id="UP000602510">
    <property type="component" value="Unassembled WGS sequence"/>
</dbReference>
<feature type="signal peptide" evidence="2">
    <location>
        <begin position="1"/>
        <end position="20"/>
    </location>
</feature>
<dbReference type="EMBL" id="WSZM01000087">
    <property type="protein sequence ID" value="KAF4043443.1"/>
    <property type="molecule type" value="Genomic_DNA"/>
</dbReference>
<dbReference type="Proteomes" id="UP000704712">
    <property type="component" value="Unassembled WGS sequence"/>
</dbReference>
<name>A0A833WJ32_PHYIN</name>
<feature type="chain" id="PRO_5036239878" evidence="2">
    <location>
        <begin position="21"/>
        <end position="318"/>
    </location>
</feature>
<keyword evidence="2" id="KW-0732">Signal</keyword>
<dbReference type="PANTHER" id="PTHR34733">
    <property type="match status" value="1"/>
</dbReference>
<evidence type="ECO:0000313" key="5">
    <source>
        <dbReference type="Proteomes" id="UP000602510"/>
    </source>
</evidence>
<sequence length="318" mass="32939">MKIITPSAFALVCLLANVSARNFTAPTGGTNKNNITTAAVFDSKGANMEVCPSGDCANGKFMKLSVASLTELDKDGKEVAAVTKFSPKDSDWTTIKEETINDVNASSTTLVSSIEVGSSKTKVEFNLTATIFQGDATVTYGSQSLTVPAGALKFTVDMNTWPFGDPANTLTLAVKLDSKGPKGKDIGKPEKKPKGSSKGNVTVERVDLGDSMFMDAPSIVILDGVEKNVTNSSVVVANADTLFEWVFPHFAKTLHYDPVLGDASTSNTSTNTSTDTSTSSSGSSSESSSGSSSSSSASKLSLSGLAAAGLTALAYSLF</sequence>
<reference evidence="3" key="1">
    <citation type="submission" date="2020-04" db="EMBL/GenBank/DDBJ databases">
        <title>Hybrid Assembly of Korean Phytophthora infestans isolates.</title>
        <authorList>
            <person name="Prokchorchik M."/>
            <person name="Lee Y."/>
            <person name="Seo J."/>
            <person name="Cho J.-H."/>
            <person name="Park Y.-E."/>
            <person name="Jang D.-C."/>
            <person name="Im J.-S."/>
            <person name="Choi J.-G."/>
            <person name="Park H.-J."/>
            <person name="Lee G.-B."/>
            <person name="Lee Y.-G."/>
            <person name="Hong S.-Y."/>
            <person name="Cho K."/>
            <person name="Sohn K.H."/>
        </authorList>
    </citation>
    <scope>NUCLEOTIDE SEQUENCE</scope>
    <source>
        <strain evidence="3">KR_1_A1</strain>
        <strain evidence="4">KR_2_A2</strain>
    </source>
</reference>
<feature type="region of interest" description="Disordered" evidence="1">
    <location>
        <begin position="179"/>
        <end position="202"/>
    </location>
</feature>
<dbReference type="OMA" id="GDTSFEW"/>
<evidence type="ECO:0000313" key="3">
    <source>
        <dbReference type="EMBL" id="KAF4043443.1"/>
    </source>
</evidence>
<feature type="region of interest" description="Disordered" evidence="1">
    <location>
        <begin position="263"/>
        <end position="298"/>
    </location>
</feature>
<evidence type="ECO:0000256" key="2">
    <source>
        <dbReference type="SAM" id="SignalP"/>
    </source>
</evidence>
<organism evidence="3 5">
    <name type="scientific">Phytophthora infestans</name>
    <name type="common">Potato late blight agent</name>
    <name type="synonym">Botrytis infestans</name>
    <dbReference type="NCBI Taxonomy" id="4787"/>
    <lineage>
        <taxon>Eukaryota</taxon>
        <taxon>Sar</taxon>
        <taxon>Stramenopiles</taxon>
        <taxon>Oomycota</taxon>
        <taxon>Peronosporomycetes</taxon>
        <taxon>Peronosporales</taxon>
        <taxon>Peronosporaceae</taxon>
        <taxon>Phytophthora</taxon>
    </lineage>
</organism>
<feature type="compositionally biased region" description="Basic and acidic residues" evidence="1">
    <location>
        <begin position="179"/>
        <end position="193"/>
    </location>
</feature>
<dbReference type="EMBL" id="JAACNO010001828">
    <property type="protein sequence ID" value="KAF4137364.1"/>
    <property type="molecule type" value="Genomic_DNA"/>
</dbReference>
<protein>
    <submittedName>
        <fullName evidence="3">Uncharacterized protein</fullName>
    </submittedName>
</protein>